<evidence type="ECO:0000313" key="3">
    <source>
        <dbReference type="EMBL" id="KJL18921.1"/>
    </source>
</evidence>
<dbReference type="PANTHER" id="PTHR46797:SF1">
    <property type="entry name" value="METHYLPHOSPHONATE SYNTHASE"/>
    <property type="match status" value="1"/>
</dbReference>
<dbReference type="PANTHER" id="PTHR46797">
    <property type="entry name" value="HTH-TYPE TRANSCRIPTIONAL REGULATOR"/>
    <property type="match status" value="1"/>
</dbReference>
<feature type="domain" description="HTH cro/C1-type" evidence="2">
    <location>
        <begin position="16"/>
        <end position="70"/>
    </location>
</feature>
<name>A0A0F0KI39_9MICO</name>
<dbReference type="Pfam" id="PF01381">
    <property type="entry name" value="HTH_3"/>
    <property type="match status" value="1"/>
</dbReference>
<sequence length="201" mass="21526">MDSQTDPLAQAIGVRVKRERIARGWTLDQLAERSGVSRRMIINVEQAAANPSLETLLRISDALGMGLPALVEPPAAKTVKVTRAGEGATLWRGELGGYGMLMAGTEPPNVVELWEWVLPSGDRHDSDPHAGGTRELLHVTEGSITVSAGAETYDLVVGDTVSFYADVEHSYHNPHDAQARFVLCAYEPGVGIAHGSETESA</sequence>
<dbReference type="InterPro" id="IPR014710">
    <property type="entry name" value="RmlC-like_jellyroll"/>
</dbReference>
<dbReference type="InterPro" id="IPR050807">
    <property type="entry name" value="TransReg_Diox_bact_type"/>
</dbReference>
<dbReference type="Gene3D" id="1.10.260.40">
    <property type="entry name" value="lambda repressor-like DNA-binding domains"/>
    <property type="match status" value="1"/>
</dbReference>
<organism evidence="3 4">
    <name type="scientific">Microbacterium azadirachtae</name>
    <dbReference type="NCBI Taxonomy" id="582680"/>
    <lineage>
        <taxon>Bacteria</taxon>
        <taxon>Bacillati</taxon>
        <taxon>Actinomycetota</taxon>
        <taxon>Actinomycetes</taxon>
        <taxon>Micrococcales</taxon>
        <taxon>Microbacteriaceae</taxon>
        <taxon>Microbacterium</taxon>
    </lineage>
</organism>
<dbReference type="AlphaFoldDB" id="A0A0F0KI39"/>
<dbReference type="PATRIC" id="fig|582680.7.peg.3449"/>
<dbReference type="SMART" id="SM00530">
    <property type="entry name" value="HTH_XRE"/>
    <property type="match status" value="1"/>
</dbReference>
<comment type="caution">
    <text evidence="3">The sequence shown here is derived from an EMBL/GenBank/DDBJ whole genome shotgun (WGS) entry which is preliminary data.</text>
</comment>
<dbReference type="Proteomes" id="UP000033448">
    <property type="component" value="Unassembled WGS sequence"/>
</dbReference>
<accession>A0A0F0KI39</accession>
<dbReference type="EMBL" id="JYIT01000085">
    <property type="protein sequence ID" value="KJL18921.1"/>
    <property type="molecule type" value="Genomic_DNA"/>
</dbReference>
<reference evidence="3 4" key="1">
    <citation type="submission" date="2015-02" db="EMBL/GenBank/DDBJ databases">
        <title>Draft genome sequences of ten Microbacterium spp. with emphasis on heavy metal contaminated environments.</title>
        <authorList>
            <person name="Corretto E."/>
        </authorList>
    </citation>
    <scope>NUCLEOTIDE SEQUENCE [LARGE SCALE GENOMIC DNA]</scope>
    <source>
        <strain evidence="3 4">DSM 23848</strain>
    </source>
</reference>
<dbReference type="GO" id="GO:0003700">
    <property type="term" value="F:DNA-binding transcription factor activity"/>
    <property type="evidence" value="ECO:0007669"/>
    <property type="project" value="TreeGrafter"/>
</dbReference>
<dbReference type="GO" id="GO:0003677">
    <property type="term" value="F:DNA binding"/>
    <property type="evidence" value="ECO:0007669"/>
    <property type="project" value="UniProtKB-KW"/>
</dbReference>
<dbReference type="InterPro" id="IPR013096">
    <property type="entry name" value="Cupin_2"/>
</dbReference>
<keyword evidence="4" id="KW-1185">Reference proteome</keyword>
<dbReference type="Pfam" id="PF07883">
    <property type="entry name" value="Cupin_2"/>
    <property type="match status" value="1"/>
</dbReference>
<proteinExistence type="predicted"/>
<gene>
    <name evidence="3" type="primary">puuR_2</name>
    <name evidence="3" type="ORF">RL72_03394</name>
</gene>
<dbReference type="InterPro" id="IPR001387">
    <property type="entry name" value="Cro/C1-type_HTH"/>
</dbReference>
<dbReference type="CDD" id="cd02209">
    <property type="entry name" value="cupin_XRE_C"/>
    <property type="match status" value="1"/>
</dbReference>
<dbReference type="SUPFAM" id="SSF51182">
    <property type="entry name" value="RmlC-like cupins"/>
    <property type="match status" value="1"/>
</dbReference>
<dbReference type="GO" id="GO:0005829">
    <property type="term" value="C:cytosol"/>
    <property type="evidence" value="ECO:0007669"/>
    <property type="project" value="TreeGrafter"/>
</dbReference>
<dbReference type="InterPro" id="IPR011051">
    <property type="entry name" value="RmlC_Cupin_sf"/>
</dbReference>
<evidence type="ECO:0000256" key="1">
    <source>
        <dbReference type="ARBA" id="ARBA00023125"/>
    </source>
</evidence>
<protein>
    <submittedName>
        <fullName evidence="3">HTH-type transcriptional regulator PuuR</fullName>
    </submittedName>
</protein>
<dbReference type="InterPro" id="IPR010982">
    <property type="entry name" value="Lambda_DNA-bd_dom_sf"/>
</dbReference>
<keyword evidence="1" id="KW-0238">DNA-binding</keyword>
<dbReference type="OrthoDB" id="9810578at2"/>
<dbReference type="PROSITE" id="PS50943">
    <property type="entry name" value="HTH_CROC1"/>
    <property type="match status" value="1"/>
</dbReference>
<dbReference type="SUPFAM" id="SSF47413">
    <property type="entry name" value="lambda repressor-like DNA-binding domains"/>
    <property type="match status" value="1"/>
</dbReference>
<evidence type="ECO:0000313" key="4">
    <source>
        <dbReference type="Proteomes" id="UP000033448"/>
    </source>
</evidence>
<dbReference type="Gene3D" id="2.60.120.10">
    <property type="entry name" value="Jelly Rolls"/>
    <property type="match status" value="1"/>
</dbReference>
<evidence type="ECO:0000259" key="2">
    <source>
        <dbReference type="PROSITE" id="PS50943"/>
    </source>
</evidence>
<dbReference type="CDD" id="cd00093">
    <property type="entry name" value="HTH_XRE"/>
    <property type="match status" value="1"/>
</dbReference>